<feature type="region of interest" description="Disordered" evidence="6">
    <location>
        <begin position="349"/>
        <end position="371"/>
    </location>
</feature>
<comment type="caution">
    <text evidence="8">The sequence shown here is derived from an EMBL/GenBank/DDBJ whole genome shotgun (WGS) entry which is preliminary data.</text>
</comment>
<dbReference type="RefSeq" id="WP_150942924.1">
    <property type="nucleotide sequence ID" value="NZ_VCMV01000010.1"/>
</dbReference>
<dbReference type="InterPro" id="IPR006026">
    <property type="entry name" value="Peptidase_Metallo"/>
</dbReference>
<dbReference type="PANTHER" id="PTHR38340">
    <property type="entry name" value="S-LAYER PROTEIN"/>
    <property type="match status" value="1"/>
</dbReference>
<dbReference type="InterPro" id="IPR001343">
    <property type="entry name" value="Hemolysn_Ca-bd"/>
</dbReference>
<organism evidence="8 9">
    <name type="scientific">Microvirga brassicacearum</name>
    <dbReference type="NCBI Taxonomy" id="2580413"/>
    <lineage>
        <taxon>Bacteria</taxon>
        <taxon>Pseudomonadati</taxon>
        <taxon>Pseudomonadota</taxon>
        <taxon>Alphaproteobacteria</taxon>
        <taxon>Hyphomicrobiales</taxon>
        <taxon>Methylobacteriaceae</taxon>
        <taxon>Microvirga</taxon>
    </lineage>
</organism>
<dbReference type="Proteomes" id="UP000325684">
    <property type="component" value="Unassembled WGS sequence"/>
</dbReference>
<dbReference type="Gene3D" id="3.40.390.10">
    <property type="entry name" value="Collagenase (Catalytic Domain)"/>
    <property type="match status" value="1"/>
</dbReference>
<dbReference type="Gene3D" id="2.150.10.10">
    <property type="entry name" value="Serralysin-like metalloprotease, C-terminal"/>
    <property type="match status" value="1"/>
</dbReference>
<dbReference type="InterPro" id="IPR024079">
    <property type="entry name" value="MetalloPept_cat_dom_sf"/>
</dbReference>
<dbReference type="PANTHER" id="PTHR38340:SF1">
    <property type="entry name" value="S-LAYER PROTEIN"/>
    <property type="match status" value="1"/>
</dbReference>
<evidence type="ECO:0000256" key="1">
    <source>
        <dbReference type="ARBA" id="ARBA00001913"/>
    </source>
</evidence>
<reference evidence="8 9" key="1">
    <citation type="journal article" date="2019" name="Microorganisms">
        <title>Genome Insights into the Novel Species Microvirga brassicacearum, a Rapeseed Endophyte with Biotechnological Potential.</title>
        <authorList>
            <person name="Jimenez-Gomez A."/>
            <person name="Saati-Santamaria Z."/>
            <person name="Igual J.M."/>
            <person name="Rivas R."/>
            <person name="Mateos P.F."/>
            <person name="Garcia-Fraile P."/>
        </authorList>
    </citation>
    <scope>NUCLEOTIDE SEQUENCE [LARGE SCALE GENOMIC DNA]</scope>
    <source>
        <strain evidence="8 9">CDVBN77</strain>
    </source>
</reference>
<dbReference type="SMART" id="SM00235">
    <property type="entry name" value="ZnMc"/>
    <property type="match status" value="1"/>
</dbReference>
<proteinExistence type="inferred from homology"/>
<dbReference type="OrthoDB" id="223957at2"/>
<gene>
    <name evidence="8" type="ORF">FEZ63_07000</name>
</gene>
<dbReference type="CDD" id="cd04277">
    <property type="entry name" value="ZnMc_serralysin_like"/>
    <property type="match status" value="1"/>
</dbReference>
<dbReference type="GO" id="GO:0005509">
    <property type="term" value="F:calcium ion binding"/>
    <property type="evidence" value="ECO:0007669"/>
    <property type="project" value="InterPro"/>
</dbReference>
<dbReference type="InterPro" id="IPR034033">
    <property type="entry name" value="Serralysin-like"/>
</dbReference>
<comment type="similarity">
    <text evidence="3">Belongs to the peptidase M10B family.</text>
</comment>
<feature type="domain" description="Peptidase metallopeptidase" evidence="7">
    <location>
        <begin position="21"/>
        <end position="199"/>
    </location>
</feature>
<evidence type="ECO:0000313" key="9">
    <source>
        <dbReference type="Proteomes" id="UP000325684"/>
    </source>
</evidence>
<dbReference type="Pfam" id="PF08548">
    <property type="entry name" value="Peptidase_M10_C"/>
    <property type="match status" value="1"/>
</dbReference>
<sequence>MALGGIRKISTGNPDVDGLLSGRQWLSNGLTYAFPATASAYEPGYGNGEPEWNFAPVAPAMMQAFRSFLEGANVGAGALTPLAGFAQFVFAESKPGTGAAEPDILIAGSSLPSTAYAYSPDAAPYGGDVWFGRTYDFTAPRAGSYAFATAMHEFAHALGLKHPHDLSQPNAAAVPLDRDSHEYTLMSYRSVPGASLTGAYSNEPTSYPQTYMMLDILALQTLYGANYAFRSANTTYSWNPATGEAFVDGIGQGAPAGNRIFCTIWDGGGADTFDFSAYADPLTINLEPGSHSALSPVQRAELAPRILAAGNVYNAMLFQGDPRSLIEDAIGGSGRDAISGNGAANFLAGRNGDDRLRGGDGDDRLDGGRGSDHLWGGPGADWLSGKLGRDGLSGGAGRDVFVFDTKSGKTNRDKITDFHVRDDTIWLDNAVFKALGRNHHATPEKLAKGFFAVGHAARDRNDHILYDKQKGVLLYDPDGTGKSSAVEIATLPKKLKMTAADFLIV</sequence>
<evidence type="ECO:0000256" key="2">
    <source>
        <dbReference type="ARBA" id="ARBA00004613"/>
    </source>
</evidence>
<evidence type="ECO:0000256" key="6">
    <source>
        <dbReference type="SAM" id="MobiDB-lite"/>
    </source>
</evidence>
<evidence type="ECO:0000259" key="7">
    <source>
        <dbReference type="SMART" id="SM00235"/>
    </source>
</evidence>
<protein>
    <submittedName>
        <fullName evidence="8">Matrixin</fullName>
    </submittedName>
</protein>
<name>A0A5N3PE05_9HYPH</name>
<keyword evidence="4" id="KW-0964">Secreted</keyword>
<dbReference type="GO" id="GO:0005615">
    <property type="term" value="C:extracellular space"/>
    <property type="evidence" value="ECO:0007669"/>
    <property type="project" value="InterPro"/>
</dbReference>
<accession>A0A5N3PE05</accession>
<dbReference type="SUPFAM" id="SSF55486">
    <property type="entry name" value="Metalloproteases ('zincins'), catalytic domain"/>
    <property type="match status" value="1"/>
</dbReference>
<evidence type="ECO:0000313" key="8">
    <source>
        <dbReference type="EMBL" id="KAB0267944.1"/>
    </source>
</evidence>
<dbReference type="InterPro" id="IPR013858">
    <property type="entry name" value="Peptidase_M10B_C"/>
</dbReference>
<dbReference type="PRINTS" id="PR00313">
    <property type="entry name" value="CABNDNGRPT"/>
</dbReference>
<feature type="compositionally biased region" description="Basic and acidic residues" evidence="6">
    <location>
        <begin position="351"/>
        <end position="371"/>
    </location>
</feature>
<dbReference type="GO" id="GO:0008270">
    <property type="term" value="F:zinc ion binding"/>
    <property type="evidence" value="ECO:0007669"/>
    <property type="project" value="InterPro"/>
</dbReference>
<dbReference type="EMBL" id="VCMV01000010">
    <property type="protein sequence ID" value="KAB0267944.1"/>
    <property type="molecule type" value="Genomic_DNA"/>
</dbReference>
<evidence type="ECO:0000256" key="4">
    <source>
        <dbReference type="ARBA" id="ARBA00022525"/>
    </source>
</evidence>
<comment type="subcellular location">
    <subcellularLocation>
        <location evidence="2">Secreted</location>
    </subcellularLocation>
</comment>
<dbReference type="InterPro" id="IPR011049">
    <property type="entry name" value="Serralysin-like_metalloprot_C"/>
</dbReference>
<evidence type="ECO:0000256" key="3">
    <source>
        <dbReference type="ARBA" id="ARBA00009490"/>
    </source>
</evidence>
<dbReference type="InterPro" id="IPR050557">
    <property type="entry name" value="RTX_toxin/Mannuronan_C5-epim"/>
</dbReference>
<comment type="cofactor">
    <cofactor evidence="1">
        <name>Ca(2+)</name>
        <dbReference type="ChEBI" id="CHEBI:29108"/>
    </cofactor>
</comment>
<dbReference type="Pfam" id="PF00353">
    <property type="entry name" value="HemolysinCabind"/>
    <property type="match status" value="1"/>
</dbReference>
<dbReference type="AlphaFoldDB" id="A0A5N3PE05"/>
<keyword evidence="5" id="KW-0677">Repeat</keyword>
<dbReference type="SUPFAM" id="SSF51120">
    <property type="entry name" value="beta-Roll"/>
    <property type="match status" value="1"/>
</dbReference>
<dbReference type="InterPro" id="IPR018511">
    <property type="entry name" value="Hemolysin-typ_Ca-bd_CS"/>
</dbReference>
<dbReference type="GO" id="GO:0006508">
    <property type="term" value="P:proteolysis"/>
    <property type="evidence" value="ECO:0007669"/>
    <property type="project" value="InterPro"/>
</dbReference>
<evidence type="ECO:0000256" key="5">
    <source>
        <dbReference type="ARBA" id="ARBA00022737"/>
    </source>
</evidence>
<dbReference type="PROSITE" id="PS00330">
    <property type="entry name" value="HEMOLYSIN_CALCIUM"/>
    <property type="match status" value="2"/>
</dbReference>
<keyword evidence="9" id="KW-1185">Reference proteome</keyword>
<dbReference type="GO" id="GO:0008237">
    <property type="term" value="F:metallopeptidase activity"/>
    <property type="evidence" value="ECO:0007669"/>
    <property type="project" value="InterPro"/>
</dbReference>